<evidence type="ECO:0000259" key="7">
    <source>
        <dbReference type="Pfam" id="PF13877"/>
    </source>
</evidence>
<name>A0A2Z6RXD9_9GLOM</name>
<feature type="repeat" description="TPR" evidence="5">
    <location>
        <begin position="165"/>
        <end position="198"/>
    </location>
</feature>
<reference evidence="8 10" key="1">
    <citation type="submission" date="2017-11" db="EMBL/GenBank/DDBJ databases">
        <title>The genome of Rhizophagus clarus HR1 reveals common genetic basis of auxotrophy among arbuscular mycorrhizal fungi.</title>
        <authorList>
            <person name="Kobayashi Y."/>
        </authorList>
    </citation>
    <scope>NUCLEOTIDE SEQUENCE [LARGE SCALE GENOMIC DNA]</scope>
    <source>
        <strain evidence="8 10">HR1</strain>
    </source>
</reference>
<keyword evidence="10" id="KW-1185">Reference proteome</keyword>
<feature type="domain" description="RNA-polymerase II-associated protein 3-like C-terminal" evidence="7">
    <location>
        <begin position="343"/>
        <end position="433"/>
    </location>
</feature>
<organism evidence="8 10">
    <name type="scientific">Rhizophagus clarus</name>
    <dbReference type="NCBI Taxonomy" id="94130"/>
    <lineage>
        <taxon>Eukaryota</taxon>
        <taxon>Fungi</taxon>
        <taxon>Fungi incertae sedis</taxon>
        <taxon>Mucoromycota</taxon>
        <taxon>Glomeromycotina</taxon>
        <taxon>Glomeromycetes</taxon>
        <taxon>Glomerales</taxon>
        <taxon>Glomeraceae</taxon>
        <taxon>Rhizophagus</taxon>
    </lineage>
</organism>
<dbReference type="OrthoDB" id="629492at2759"/>
<dbReference type="Proteomes" id="UP000247702">
    <property type="component" value="Unassembled WGS sequence"/>
</dbReference>
<evidence type="ECO:0000256" key="3">
    <source>
        <dbReference type="ARBA" id="ARBA00038275"/>
    </source>
</evidence>
<evidence type="ECO:0000313" key="9">
    <source>
        <dbReference type="EMBL" id="GES86643.1"/>
    </source>
</evidence>
<gene>
    <name evidence="9" type="ORF">RCL2_001369600</name>
    <name evidence="8" type="ORF">RclHR1_00760026</name>
</gene>
<comment type="caution">
    <text evidence="8">The sequence shown here is derived from an EMBL/GenBank/DDBJ whole genome shotgun (WGS) entry which is preliminary data.</text>
</comment>
<feature type="repeat" description="TPR" evidence="5">
    <location>
        <begin position="233"/>
        <end position="266"/>
    </location>
</feature>
<evidence type="ECO:0000256" key="2">
    <source>
        <dbReference type="ARBA" id="ARBA00022803"/>
    </source>
</evidence>
<comment type="similarity">
    <text evidence="3">Belongs to the RPAP3 family.</text>
</comment>
<feature type="region of interest" description="Disordered" evidence="6">
    <location>
        <begin position="121"/>
        <end position="160"/>
    </location>
</feature>
<reference evidence="9" key="2">
    <citation type="submission" date="2019-10" db="EMBL/GenBank/DDBJ databases">
        <title>Conservation and host-specific expression of non-tandemly repeated heterogenous ribosome RNA gene in arbuscular mycorrhizal fungi.</title>
        <authorList>
            <person name="Maeda T."/>
            <person name="Kobayashi Y."/>
            <person name="Nakagawa T."/>
            <person name="Ezawa T."/>
            <person name="Yamaguchi K."/>
            <person name="Bino T."/>
            <person name="Nishimoto Y."/>
            <person name="Shigenobu S."/>
            <person name="Kawaguchi M."/>
        </authorList>
    </citation>
    <scope>NUCLEOTIDE SEQUENCE</scope>
    <source>
        <strain evidence="9">HR1</strain>
    </source>
</reference>
<dbReference type="InterPro" id="IPR011990">
    <property type="entry name" value="TPR-like_helical_dom_sf"/>
</dbReference>
<dbReference type="AlphaFoldDB" id="A0A2Z6RXD9"/>
<dbReference type="STRING" id="94130.A0A2Z6RXD9"/>
<feature type="compositionally biased region" description="Polar residues" evidence="6">
    <location>
        <begin position="131"/>
        <end position="149"/>
    </location>
</feature>
<dbReference type="InterPro" id="IPR025986">
    <property type="entry name" value="RPAP3-like_C"/>
</dbReference>
<dbReference type="Pfam" id="PF13877">
    <property type="entry name" value="RPAP3_C"/>
    <property type="match status" value="1"/>
</dbReference>
<dbReference type="EMBL" id="BLAL01000162">
    <property type="protein sequence ID" value="GES86643.1"/>
    <property type="molecule type" value="Genomic_DNA"/>
</dbReference>
<dbReference type="Pfam" id="PF13414">
    <property type="entry name" value="TPR_11"/>
    <property type="match status" value="1"/>
</dbReference>
<evidence type="ECO:0000256" key="4">
    <source>
        <dbReference type="ARBA" id="ARBA00040133"/>
    </source>
</evidence>
<keyword evidence="2 5" id="KW-0802">TPR repeat</keyword>
<dbReference type="SUPFAM" id="SSF48452">
    <property type="entry name" value="TPR-like"/>
    <property type="match status" value="1"/>
</dbReference>
<dbReference type="GO" id="GO:0101031">
    <property type="term" value="C:protein folding chaperone complex"/>
    <property type="evidence" value="ECO:0007669"/>
    <property type="project" value="TreeGrafter"/>
</dbReference>
<evidence type="ECO:0000256" key="6">
    <source>
        <dbReference type="SAM" id="MobiDB-lite"/>
    </source>
</evidence>
<dbReference type="InterPro" id="IPR013105">
    <property type="entry name" value="TPR_2"/>
</dbReference>
<evidence type="ECO:0000256" key="1">
    <source>
        <dbReference type="ARBA" id="ARBA00022737"/>
    </source>
</evidence>
<evidence type="ECO:0000313" key="10">
    <source>
        <dbReference type="Proteomes" id="UP000247702"/>
    </source>
</evidence>
<dbReference type="SMART" id="SM00028">
    <property type="entry name" value="TPR"/>
    <property type="match status" value="3"/>
</dbReference>
<dbReference type="PROSITE" id="PS50005">
    <property type="entry name" value="TPR"/>
    <property type="match status" value="2"/>
</dbReference>
<evidence type="ECO:0000256" key="5">
    <source>
        <dbReference type="PROSITE-ProRule" id="PRU00339"/>
    </source>
</evidence>
<proteinExistence type="inferred from homology"/>
<dbReference type="EMBL" id="BEXD01004159">
    <property type="protein sequence ID" value="GBC07656.1"/>
    <property type="molecule type" value="Genomic_DNA"/>
</dbReference>
<accession>A0A2Z6RXD9</accession>
<protein>
    <recommendedName>
        <fullName evidence="4">RNA polymerase II-associated protein 3</fullName>
    </recommendedName>
</protein>
<dbReference type="Proteomes" id="UP000615446">
    <property type="component" value="Unassembled WGS sequence"/>
</dbReference>
<keyword evidence="1" id="KW-0677">Repeat</keyword>
<dbReference type="InterPro" id="IPR051966">
    <property type="entry name" value="RPAP3"/>
</dbReference>
<dbReference type="PANTHER" id="PTHR46423:SF1">
    <property type="entry name" value="RNA POLYMERASE II-ASSOCIATED PROTEIN 3"/>
    <property type="match status" value="1"/>
</dbReference>
<dbReference type="PANTHER" id="PTHR46423">
    <property type="entry name" value="RNA POLYMERASE II-ASSOCIATED PROTEIN 3"/>
    <property type="match status" value="1"/>
</dbReference>
<dbReference type="Pfam" id="PF07719">
    <property type="entry name" value="TPR_2"/>
    <property type="match status" value="1"/>
</dbReference>
<feature type="compositionally biased region" description="Basic and acidic residues" evidence="6">
    <location>
        <begin position="121"/>
        <end position="130"/>
    </location>
</feature>
<dbReference type="InterPro" id="IPR019734">
    <property type="entry name" value="TPR_rpt"/>
</dbReference>
<dbReference type="Gene3D" id="1.25.40.10">
    <property type="entry name" value="Tetratricopeptide repeat domain"/>
    <property type="match status" value="1"/>
</dbReference>
<evidence type="ECO:0000313" key="8">
    <source>
        <dbReference type="EMBL" id="GBC07656.1"/>
    </source>
</evidence>
<sequence length="476" mass="54987">MASQKQKKETSEEYRQYVQNLYKWEKKIKEQEKNLSKDDSLTTLTYPSIRPGGEILFGAAQNPTIVPVLPEKISKVTKSKTKDISKKESERIKAFDYQSWDKFDVDKALEESDEEIPAKVESVVKSDKDQQQTNIPLTSSNKPTSMSKQRQPDRKGKKTVRLEQAFQEKETGNASFKKGNYSKAIVHYGKAMELDPKEAVYVINRAMAYLKLQKWEHAENDCTRGLILHPDNPKALWRRGIARRELGKLEEAKKDLQDALRLEPNDKSVKEELDKVLNAIESATPTKTDTVQTNEVPVPRRRLSIEEVNFDEDELNKTDPMKDNENKPIKNSLVLSEKLTFRAPINVIEFERDWGIQRSDEDLYRYIKIIPPSSYPNLLSNLLDADYISRILIILKDFYLLHDTVNDIYDVLYYLSRVKRSNLVIGLLGKEDKKVLEVLFKALTESFKDTQNGASKVTRENVLKLAEVYHVQNLEK</sequence>